<accession>A7SND1</accession>
<dbReference type="GO" id="GO:0005783">
    <property type="term" value="C:endoplasmic reticulum"/>
    <property type="evidence" value="ECO:0000318"/>
    <property type="project" value="GO_Central"/>
</dbReference>
<evidence type="ECO:0000256" key="2">
    <source>
        <dbReference type="SAM" id="SignalP"/>
    </source>
</evidence>
<dbReference type="Pfam" id="PF13499">
    <property type="entry name" value="EF-hand_7"/>
    <property type="match status" value="1"/>
</dbReference>
<name>A7SND1_NEMVE</name>
<feature type="chain" id="PRO_5002715209" description="EF-hand domain-containing protein" evidence="2">
    <location>
        <begin position="20"/>
        <end position="264"/>
    </location>
</feature>
<dbReference type="Proteomes" id="UP000001593">
    <property type="component" value="Unassembled WGS sequence"/>
</dbReference>
<evidence type="ECO:0000256" key="1">
    <source>
        <dbReference type="ARBA" id="ARBA00022837"/>
    </source>
</evidence>
<feature type="domain" description="EF-hand" evidence="3">
    <location>
        <begin position="101"/>
        <end position="136"/>
    </location>
</feature>
<dbReference type="HOGENOM" id="CLU_044718_0_1_1"/>
<keyword evidence="5" id="KW-1185">Reference proteome</keyword>
<feature type="signal peptide" evidence="2">
    <location>
        <begin position="1"/>
        <end position="19"/>
    </location>
</feature>
<dbReference type="InParanoid" id="A7SND1"/>
<dbReference type="EMBL" id="DS469719">
    <property type="protein sequence ID" value="EDO34762.1"/>
    <property type="molecule type" value="Genomic_DNA"/>
</dbReference>
<proteinExistence type="predicted"/>
<reference evidence="4 5" key="1">
    <citation type="journal article" date="2007" name="Science">
        <title>Sea anemone genome reveals ancestral eumetazoan gene repertoire and genomic organization.</title>
        <authorList>
            <person name="Putnam N.H."/>
            <person name="Srivastava M."/>
            <person name="Hellsten U."/>
            <person name="Dirks B."/>
            <person name="Chapman J."/>
            <person name="Salamov A."/>
            <person name="Terry A."/>
            <person name="Shapiro H."/>
            <person name="Lindquist E."/>
            <person name="Kapitonov V.V."/>
            <person name="Jurka J."/>
            <person name="Genikhovich G."/>
            <person name="Grigoriev I.V."/>
            <person name="Lucas S.M."/>
            <person name="Steele R.E."/>
            <person name="Finnerty J.R."/>
            <person name="Technau U."/>
            <person name="Martindale M.Q."/>
            <person name="Rokhsar D.S."/>
        </authorList>
    </citation>
    <scope>NUCLEOTIDE SEQUENCE [LARGE SCALE GENOMIC DNA]</scope>
    <source>
        <strain evidence="5">CH2 X CH6</strain>
    </source>
</reference>
<keyword evidence="1" id="KW-0106">Calcium</keyword>
<evidence type="ECO:0000313" key="5">
    <source>
        <dbReference type="Proteomes" id="UP000001593"/>
    </source>
</evidence>
<dbReference type="eggNOG" id="KOG4223">
    <property type="taxonomic scope" value="Eukaryota"/>
</dbReference>
<sequence length="264" mass="30778">MKYLVLGLAIFCSLELAKASVEQHKDNLYNHDHYTDSHLHDVRYDHDAFLGPEADKWENFPPEESKQKLKIIVETKIDVNKDGKVSLQELEVWIDKQRKAFMYEAVEENIKKEDKDGDGKISWEEYKVVYFGEFNSSNLPNDHTLMRIVIGLYTMEREGLITVEEFLGQYGDEVPGWVEKEREDFAKQFDKNKDGKLDREEVRAWVLPEKGESLDEAKHLIDGSDENADGDLQLDEILLHWDLFVGSKATDHGETLRKMKHDEF</sequence>
<evidence type="ECO:0000313" key="4">
    <source>
        <dbReference type="EMBL" id="EDO34762.1"/>
    </source>
</evidence>
<dbReference type="PANTHER" id="PTHR10827">
    <property type="entry name" value="RETICULOCALBIN"/>
    <property type="match status" value="1"/>
</dbReference>
<dbReference type="InterPro" id="IPR018247">
    <property type="entry name" value="EF_Hand_1_Ca_BS"/>
</dbReference>
<organism evidence="4 5">
    <name type="scientific">Nematostella vectensis</name>
    <name type="common">Starlet sea anemone</name>
    <dbReference type="NCBI Taxonomy" id="45351"/>
    <lineage>
        <taxon>Eukaryota</taxon>
        <taxon>Metazoa</taxon>
        <taxon>Cnidaria</taxon>
        <taxon>Anthozoa</taxon>
        <taxon>Hexacorallia</taxon>
        <taxon>Actiniaria</taxon>
        <taxon>Edwardsiidae</taxon>
        <taxon>Nematostella</taxon>
    </lineage>
</organism>
<dbReference type="PROSITE" id="PS00018">
    <property type="entry name" value="EF_HAND_1"/>
    <property type="match status" value="3"/>
</dbReference>
<dbReference type="SUPFAM" id="SSF47473">
    <property type="entry name" value="EF-hand"/>
    <property type="match status" value="1"/>
</dbReference>
<dbReference type="PhylomeDB" id="A7SND1"/>
<dbReference type="InterPro" id="IPR002048">
    <property type="entry name" value="EF_hand_dom"/>
</dbReference>
<dbReference type="Gene3D" id="1.10.238.10">
    <property type="entry name" value="EF-hand"/>
    <property type="match status" value="1"/>
</dbReference>
<dbReference type="InterPro" id="IPR011992">
    <property type="entry name" value="EF-hand-dom_pair"/>
</dbReference>
<feature type="domain" description="EF-hand" evidence="3">
    <location>
        <begin position="177"/>
        <end position="212"/>
    </location>
</feature>
<dbReference type="Pfam" id="PF13202">
    <property type="entry name" value="EF-hand_5"/>
    <property type="match status" value="1"/>
</dbReference>
<dbReference type="GO" id="GO:0005509">
    <property type="term" value="F:calcium ion binding"/>
    <property type="evidence" value="ECO:0000318"/>
    <property type="project" value="GO_Central"/>
</dbReference>
<dbReference type="OMA" id="KAFMYEA"/>
<gene>
    <name evidence="4" type="ORF">NEMVEDRAFT_v1g235717</name>
</gene>
<keyword evidence="2" id="KW-0732">Signal</keyword>
<dbReference type="PANTHER" id="PTHR10827:SF52">
    <property type="entry name" value="IP16409P"/>
    <property type="match status" value="1"/>
</dbReference>
<dbReference type="SMART" id="SM00054">
    <property type="entry name" value="EFh"/>
    <property type="match status" value="3"/>
</dbReference>
<dbReference type="PROSITE" id="PS50222">
    <property type="entry name" value="EF_HAND_2"/>
    <property type="match status" value="2"/>
</dbReference>
<evidence type="ECO:0000259" key="3">
    <source>
        <dbReference type="PROSITE" id="PS50222"/>
    </source>
</evidence>
<protein>
    <recommendedName>
        <fullName evidence="3">EF-hand domain-containing protein</fullName>
    </recommendedName>
</protein>
<dbReference type="AlphaFoldDB" id="A7SND1"/>
<dbReference type="STRING" id="45351.A7SND1"/>